<reference evidence="2 3" key="1">
    <citation type="journal article" date="2012" name="PLoS Pathog.">
        <title>The genome of the obligate intracellular parasite Trachipleistophora hominis: new insights into microsporidian genome dynamics and reductive evolution.</title>
        <authorList>
            <person name="Heinz E."/>
            <person name="Williams T.A."/>
            <person name="Nakjang S."/>
            <person name="Noel C.J."/>
            <person name="Swan D.C."/>
            <person name="Goldberg A.V."/>
            <person name="Harris S.R."/>
            <person name="Weinmaier T."/>
            <person name="Markert S."/>
            <person name="Becher D."/>
            <person name="Bernhardt J."/>
            <person name="Dagan T."/>
            <person name="Hacker C."/>
            <person name="Lucocq J.M."/>
            <person name="Schweder T."/>
            <person name="Rattei T."/>
            <person name="Hall N."/>
            <person name="Hirt R.P."/>
            <person name="Embley T.M."/>
        </authorList>
    </citation>
    <scope>NUCLEOTIDE SEQUENCE [LARGE SCALE GENOMIC DNA]</scope>
</reference>
<dbReference type="SUPFAM" id="SSF69322">
    <property type="entry name" value="Tricorn protease domain 2"/>
    <property type="match status" value="1"/>
</dbReference>
<dbReference type="InterPro" id="IPR050358">
    <property type="entry name" value="RSE1/DDB1/CFT1"/>
</dbReference>
<sequence>MYFAMRTIKKSSSAVCAANVFYQQRECLAVSTGKYLNFYDIMDGKFHKIGELQLGSFVVAVIPIENKKFVLISLDNQYVVVNDQKVVKRGRVSKERFWRVENKIQKCVYANGKIVILFNNNKLSIMHVASNSVKIDDNLKDLLAYNVYDILVHKNEIIALLGDIEGKTYIHHYVFKENKRGIVFKDRRIMSNAYRILMANDRLYVFRDGVVTVIDGDSHVDMQFANPSMINGIEYKNGLLLTMEDRELVYISDKVNILHRFSDTIDNIVPTSGLLFGLSFYGHSILFTIDNAVTITDALENVSQPTNLHFRKNLHFLSGMNFNNSMCEMSYKIPVKYEEYINFPKIVKRTWKYNEYLIVSFLNEGLIMKNKTAWEKVGEVQNLRVLADCCVFNTKTHIYRLTTFLTAKESKSIVLSDIDDERVVVYTDTKEIDVYDVNTLVIRCSTAFDAEISLIKWVSEMVLISTFDNQMYVLDKELAKIKTFDFECLRAAERVSSAYMIVCTLTSKIYVMDLATQQARLLFKMEHVTQLERYGDGVFAIGKNVIYVSKQLVCYDTELSELSSMHCGNILLFTRENSIFSVNLGAEPVFKIRRRAINGEGLFLSKSRNDYYLGYRQECSSILVHVRKGKEHVMKIPNEVIRSAKRINKYLVVATNYKDAHDNNYSRLVLLKKMTKIYEVCKPGALFSIDVSKDYVATSHGVFLTVYSVLNQVLVELAQIPCPIFPWKIRFNAYNLMICDVFRSFSVYQFDPETNTIIETSRCFEKFVADEGVPIENEYLVSDAIGNLFNCVSDDMDNEIIKRGSFNYQEGVICIERGSLNVKKDRDTYYFSTSSGSIGVIKKYEDNRILDQIKNVIEVIGANLVFNYNDATAYETEDGTKGSTCFIDCDVLGGYKEYKDVILRFCSNYEEVEPWIEELINIH</sequence>
<keyword evidence="3" id="KW-1185">Reference proteome</keyword>
<evidence type="ECO:0000313" key="2">
    <source>
        <dbReference type="EMBL" id="ELQ76456.1"/>
    </source>
</evidence>
<name>L7JZH6_TRAHO</name>
<evidence type="ECO:0000313" key="3">
    <source>
        <dbReference type="Proteomes" id="UP000011185"/>
    </source>
</evidence>
<protein>
    <submittedName>
        <fullName evidence="2">WD40 repeat containing protein</fullName>
    </submittedName>
</protein>
<dbReference type="InterPro" id="IPR015943">
    <property type="entry name" value="WD40/YVTN_repeat-like_dom_sf"/>
</dbReference>
<dbReference type="Gene3D" id="2.130.10.10">
    <property type="entry name" value="YVTN repeat-like/Quinoprotein amine dehydrogenase"/>
    <property type="match status" value="1"/>
</dbReference>
<feature type="domain" description="RSE1/DDB1/CPSF1 C-terminal" evidence="1">
    <location>
        <begin position="631"/>
        <end position="895"/>
    </location>
</feature>
<dbReference type="Pfam" id="PF03178">
    <property type="entry name" value="CPSF_A"/>
    <property type="match status" value="1"/>
</dbReference>
<dbReference type="OrthoDB" id="2188879at2759"/>
<organism evidence="2 3">
    <name type="scientific">Trachipleistophora hominis</name>
    <name type="common">Microsporidian parasite</name>
    <dbReference type="NCBI Taxonomy" id="72359"/>
    <lineage>
        <taxon>Eukaryota</taxon>
        <taxon>Fungi</taxon>
        <taxon>Fungi incertae sedis</taxon>
        <taxon>Microsporidia</taxon>
        <taxon>Pleistophoridae</taxon>
        <taxon>Trachipleistophora</taxon>
    </lineage>
</organism>
<dbReference type="AlphaFoldDB" id="L7JZH6"/>
<accession>L7JZH6</accession>
<dbReference type="VEuPathDB" id="MicrosporidiaDB:THOM_0565"/>
<dbReference type="GO" id="GO:0003676">
    <property type="term" value="F:nucleic acid binding"/>
    <property type="evidence" value="ECO:0007669"/>
    <property type="project" value="InterPro"/>
</dbReference>
<dbReference type="Proteomes" id="UP000011185">
    <property type="component" value="Unassembled WGS sequence"/>
</dbReference>
<proteinExistence type="predicted"/>
<dbReference type="HOGENOM" id="CLU_305879_0_0_1"/>
<dbReference type="InParanoid" id="L7JZH6"/>
<dbReference type="EMBL" id="JH993846">
    <property type="protein sequence ID" value="ELQ76456.1"/>
    <property type="molecule type" value="Genomic_DNA"/>
</dbReference>
<dbReference type="GO" id="GO:0005634">
    <property type="term" value="C:nucleus"/>
    <property type="evidence" value="ECO:0007669"/>
    <property type="project" value="InterPro"/>
</dbReference>
<evidence type="ECO:0000259" key="1">
    <source>
        <dbReference type="Pfam" id="PF03178"/>
    </source>
</evidence>
<gene>
    <name evidence="2" type="ORF">THOM_0565</name>
</gene>
<dbReference type="PANTHER" id="PTHR10644">
    <property type="entry name" value="DNA REPAIR/RNA PROCESSING CPSF FAMILY"/>
    <property type="match status" value="1"/>
</dbReference>
<dbReference type="InterPro" id="IPR004871">
    <property type="entry name" value="RSE1/DDB1/CPSF1_C"/>
</dbReference>
<dbReference type="OMA" id="MINGIEY"/>